<dbReference type="EMBL" id="CP002209">
    <property type="protein sequence ID" value="ADN77803.1"/>
    <property type="molecule type" value="Genomic_DNA"/>
</dbReference>
<evidence type="ECO:0000313" key="2">
    <source>
        <dbReference type="EMBL" id="ADN77803.1"/>
    </source>
</evidence>
<dbReference type="InterPro" id="IPR018648">
    <property type="entry name" value="DUF2076"/>
</dbReference>
<dbReference type="KEGG" id="fbl:Fbal_3607"/>
<feature type="region of interest" description="Disordered" evidence="1">
    <location>
        <begin position="201"/>
        <end position="221"/>
    </location>
</feature>
<dbReference type="AlphaFoldDB" id="E1SPI6"/>
<protein>
    <submittedName>
        <fullName evidence="2">Putative periplasmic ligand-binding sensor protein</fullName>
    </submittedName>
</protein>
<proteinExistence type="predicted"/>
<name>E1SPI6_FERBD</name>
<dbReference type="eggNOG" id="COG3416">
    <property type="taxonomic scope" value="Bacteria"/>
</dbReference>
<dbReference type="OrthoDB" id="5873420at2"/>
<organism evidence="2 3">
    <name type="scientific">Ferrimonas balearica (strain DSM 9799 / CCM 4581 / KCTC 23876 / PAT)</name>
    <dbReference type="NCBI Taxonomy" id="550540"/>
    <lineage>
        <taxon>Bacteria</taxon>
        <taxon>Pseudomonadati</taxon>
        <taxon>Pseudomonadota</taxon>
        <taxon>Gammaproteobacteria</taxon>
        <taxon>Alteromonadales</taxon>
        <taxon>Ferrimonadaceae</taxon>
        <taxon>Ferrimonas</taxon>
    </lineage>
</organism>
<dbReference type="Pfam" id="PF09849">
    <property type="entry name" value="DUF2076"/>
    <property type="match status" value="1"/>
</dbReference>
<reference evidence="2 3" key="1">
    <citation type="journal article" date="2010" name="Stand. Genomic Sci.">
        <title>Complete genome sequence of Ferrimonas balearica type strain (PAT).</title>
        <authorList>
            <person name="Nolan M."/>
            <person name="Sikorski J."/>
            <person name="Davenport K."/>
            <person name="Lucas S."/>
            <person name="Glavina Del Rio T."/>
            <person name="Tice H."/>
            <person name="Cheng J."/>
            <person name="Goodwin L."/>
            <person name="Pitluck S."/>
            <person name="Liolios K."/>
            <person name="Ivanova N."/>
            <person name="Mavromatis K."/>
            <person name="Ovchinnikova G."/>
            <person name="Pati A."/>
            <person name="Chen A."/>
            <person name="Palaniappan K."/>
            <person name="Land M."/>
            <person name="Hauser L."/>
            <person name="Chang Y."/>
            <person name="Jeffries C."/>
            <person name="Tapia R."/>
            <person name="Brettin T."/>
            <person name="Detter J."/>
            <person name="Han C."/>
            <person name="Yasawong M."/>
            <person name="Rohde M."/>
            <person name="Tindall B."/>
            <person name="Goker M."/>
            <person name="Woyke T."/>
            <person name="Bristow J."/>
            <person name="Eisen J."/>
            <person name="Markowitz V."/>
            <person name="Hugenholtz P."/>
            <person name="Kyrpides N."/>
            <person name="Klenk H."/>
            <person name="Lapidus A."/>
        </authorList>
    </citation>
    <scope>NUCLEOTIDE SEQUENCE [LARGE SCALE GENOMIC DNA]</scope>
    <source>
        <strain evidence="3">DSM 9799 / CCM 4581 / KCTC 23876 / PAT</strain>
    </source>
</reference>
<gene>
    <name evidence="2" type="ordered locus">Fbal_3607</name>
</gene>
<keyword evidence="3" id="KW-1185">Reference proteome</keyword>
<dbReference type="HOGENOM" id="CLU_082335_5_0_6"/>
<sequence>MTPQERELIENVATKLSQAPSQPQDAEAAALIAERIGQQPDAIYKLTQAVLVQELALKELKQKNDYLEQSAAHYRSESERGAMSKMFGAQRPAPQPPKPVSQGSAFGGFMQTAAGVAAGMVAGHLISDMLFSHDAPTEVVNETINEVTDAPADLADSGSEMASEGGSFLGGSDFASEYCEAPGEQDFTQYAGGGGFGDEYAGDDFGGDFGGDDFGGDDDFA</sequence>
<evidence type="ECO:0000313" key="3">
    <source>
        <dbReference type="Proteomes" id="UP000006683"/>
    </source>
</evidence>
<accession>E1SPI6</accession>
<evidence type="ECO:0000256" key="1">
    <source>
        <dbReference type="SAM" id="MobiDB-lite"/>
    </source>
</evidence>
<dbReference type="STRING" id="550540.Fbal_3607"/>
<dbReference type="Proteomes" id="UP000006683">
    <property type="component" value="Chromosome"/>
</dbReference>